<proteinExistence type="predicted"/>
<dbReference type="SMART" id="SM00450">
    <property type="entry name" value="RHOD"/>
    <property type="match status" value="1"/>
</dbReference>
<dbReference type="Pfam" id="PF00581">
    <property type="entry name" value="Rhodanese"/>
    <property type="match status" value="1"/>
</dbReference>
<dbReference type="InterPro" id="IPR036873">
    <property type="entry name" value="Rhodanese-like_dom_sf"/>
</dbReference>
<dbReference type="GO" id="GO:0005739">
    <property type="term" value="C:mitochondrion"/>
    <property type="evidence" value="ECO:0007669"/>
    <property type="project" value="TreeGrafter"/>
</dbReference>
<gene>
    <name evidence="2" type="ORF">EJ05DRAFT_291412</name>
</gene>
<dbReference type="EMBL" id="ML996568">
    <property type="protein sequence ID" value="KAF2760627.1"/>
    <property type="molecule type" value="Genomic_DNA"/>
</dbReference>
<accession>A0A6A6WG78</accession>
<evidence type="ECO:0000313" key="3">
    <source>
        <dbReference type="Proteomes" id="UP000799437"/>
    </source>
</evidence>
<dbReference type="OrthoDB" id="566238at2759"/>
<dbReference type="GeneID" id="54481589"/>
<keyword evidence="3" id="KW-1185">Reference proteome</keyword>
<name>A0A6A6WG78_9PEZI</name>
<feature type="domain" description="Rhodanese" evidence="1">
    <location>
        <begin position="84"/>
        <end position="180"/>
    </location>
</feature>
<evidence type="ECO:0000259" key="1">
    <source>
        <dbReference type="PROSITE" id="PS50206"/>
    </source>
</evidence>
<dbReference type="Gene3D" id="3.40.250.10">
    <property type="entry name" value="Rhodanese-like domain"/>
    <property type="match status" value="1"/>
</dbReference>
<dbReference type="InterPro" id="IPR001763">
    <property type="entry name" value="Rhodanese-like_dom"/>
</dbReference>
<protein>
    <submittedName>
        <fullName evidence="2">Rhodanese-like protein</fullName>
    </submittedName>
</protein>
<dbReference type="Proteomes" id="UP000799437">
    <property type="component" value="Unassembled WGS sequence"/>
</dbReference>
<dbReference type="CDD" id="cd01519">
    <property type="entry name" value="RHOD_HSP67B2"/>
    <property type="match status" value="1"/>
</dbReference>
<organism evidence="2 3">
    <name type="scientific">Pseudovirgaria hyperparasitica</name>
    <dbReference type="NCBI Taxonomy" id="470096"/>
    <lineage>
        <taxon>Eukaryota</taxon>
        <taxon>Fungi</taxon>
        <taxon>Dikarya</taxon>
        <taxon>Ascomycota</taxon>
        <taxon>Pezizomycotina</taxon>
        <taxon>Dothideomycetes</taxon>
        <taxon>Dothideomycetes incertae sedis</taxon>
        <taxon>Acrospermales</taxon>
        <taxon>Acrospermaceae</taxon>
        <taxon>Pseudovirgaria</taxon>
    </lineage>
</organism>
<dbReference type="PANTHER" id="PTHR44086">
    <property type="entry name" value="THIOSULFATE SULFURTRANSFERASE RDL2, MITOCHONDRIAL-RELATED"/>
    <property type="match status" value="1"/>
</dbReference>
<dbReference type="PANTHER" id="PTHR44086:SF10">
    <property type="entry name" value="THIOSULFATE SULFURTRANSFERASE_RHODANESE-LIKE DOMAIN-CONTAINING PROTEIN 3"/>
    <property type="match status" value="1"/>
</dbReference>
<dbReference type="GO" id="GO:0004792">
    <property type="term" value="F:thiosulfate-cyanide sulfurtransferase activity"/>
    <property type="evidence" value="ECO:0007669"/>
    <property type="project" value="TreeGrafter"/>
</dbReference>
<reference evidence="2" key="1">
    <citation type="journal article" date="2020" name="Stud. Mycol.">
        <title>101 Dothideomycetes genomes: a test case for predicting lifestyles and emergence of pathogens.</title>
        <authorList>
            <person name="Haridas S."/>
            <person name="Albert R."/>
            <person name="Binder M."/>
            <person name="Bloem J."/>
            <person name="Labutti K."/>
            <person name="Salamov A."/>
            <person name="Andreopoulos B."/>
            <person name="Baker S."/>
            <person name="Barry K."/>
            <person name="Bills G."/>
            <person name="Bluhm B."/>
            <person name="Cannon C."/>
            <person name="Castanera R."/>
            <person name="Culley D."/>
            <person name="Daum C."/>
            <person name="Ezra D."/>
            <person name="Gonzalez J."/>
            <person name="Henrissat B."/>
            <person name="Kuo A."/>
            <person name="Liang C."/>
            <person name="Lipzen A."/>
            <person name="Lutzoni F."/>
            <person name="Magnuson J."/>
            <person name="Mondo S."/>
            <person name="Nolan M."/>
            <person name="Ohm R."/>
            <person name="Pangilinan J."/>
            <person name="Park H.-J."/>
            <person name="Ramirez L."/>
            <person name="Alfaro M."/>
            <person name="Sun H."/>
            <person name="Tritt A."/>
            <person name="Yoshinaga Y."/>
            <person name="Zwiers L.-H."/>
            <person name="Turgeon B."/>
            <person name="Goodwin S."/>
            <person name="Spatafora J."/>
            <person name="Crous P."/>
            <person name="Grigoriev I."/>
        </authorList>
    </citation>
    <scope>NUCLEOTIDE SEQUENCE</scope>
    <source>
        <strain evidence="2">CBS 121739</strain>
    </source>
</reference>
<evidence type="ECO:0000313" key="2">
    <source>
        <dbReference type="EMBL" id="KAF2760627.1"/>
    </source>
</evidence>
<dbReference type="PROSITE" id="PS50206">
    <property type="entry name" value="RHODANESE_3"/>
    <property type="match status" value="1"/>
</dbReference>
<dbReference type="SUPFAM" id="SSF52821">
    <property type="entry name" value="Rhodanese/Cell cycle control phosphatase"/>
    <property type="match status" value="1"/>
</dbReference>
<dbReference type="AlphaFoldDB" id="A0A6A6WG78"/>
<dbReference type="RefSeq" id="XP_033603078.1">
    <property type="nucleotide sequence ID" value="XM_033740535.1"/>
</dbReference>
<sequence length="181" mass="20081">MSTSRSALRFLPRAASAAARRPCIVHPNALPQQAPPARRVSRVTVSLSKQVDKPRWYSSSSGSSKVYDYEAVQELIKSPSVDRVLIDVREPAEYDDGFIPTAINIPVKSAPDAIFMDPEEFEDKFGFQKPSPAHELVFYCKAGVRSSSAAQLARQSGYEKVGEYRGSWMDWVQRGGQTSKP</sequence>